<feature type="region of interest" description="Disordered" evidence="1">
    <location>
        <begin position="1"/>
        <end position="54"/>
    </location>
</feature>
<reference evidence="2 3" key="1">
    <citation type="submission" date="2020-05" db="EMBL/GenBank/DDBJ databases">
        <title>Vigna angularis (adzuki bean) Var. LongXiaoDou No. 4 denovo assembly.</title>
        <authorList>
            <person name="Xiang H."/>
        </authorList>
    </citation>
    <scope>NUCLEOTIDE SEQUENCE [LARGE SCALE GENOMIC DNA]</scope>
    <source>
        <tissue evidence="2">Leaf</tissue>
    </source>
</reference>
<protein>
    <submittedName>
        <fullName evidence="2">Uncharacterized protein</fullName>
    </submittedName>
</protein>
<gene>
    <name evidence="2" type="ORF">HKW66_Vig0226340</name>
</gene>
<proteinExistence type="predicted"/>
<evidence type="ECO:0000313" key="3">
    <source>
        <dbReference type="Proteomes" id="UP000743370"/>
    </source>
</evidence>
<evidence type="ECO:0000256" key="1">
    <source>
        <dbReference type="SAM" id="MobiDB-lite"/>
    </source>
</evidence>
<name>A0A8T0JYL5_PHAAN</name>
<comment type="caution">
    <text evidence="2">The sequence shown here is derived from an EMBL/GenBank/DDBJ whole genome shotgun (WGS) entry which is preliminary data.</text>
</comment>
<accession>A0A8T0JYL5</accession>
<sequence>MEYILEDPIYSGFTDPTPPSSPSSVDEYSPGQTQSMPSVPSGGTSSSRGSKRKAPMVDVIHAQFDKLTTSLNGFTNVLGSTNLHFATISNAAVRQVDAMENRNEILRS</sequence>
<feature type="compositionally biased region" description="Low complexity" evidence="1">
    <location>
        <begin position="35"/>
        <end position="48"/>
    </location>
</feature>
<dbReference type="Proteomes" id="UP000743370">
    <property type="component" value="Unassembled WGS sequence"/>
</dbReference>
<organism evidence="2 3">
    <name type="scientific">Phaseolus angularis</name>
    <name type="common">Azuki bean</name>
    <name type="synonym">Vigna angularis</name>
    <dbReference type="NCBI Taxonomy" id="3914"/>
    <lineage>
        <taxon>Eukaryota</taxon>
        <taxon>Viridiplantae</taxon>
        <taxon>Streptophyta</taxon>
        <taxon>Embryophyta</taxon>
        <taxon>Tracheophyta</taxon>
        <taxon>Spermatophyta</taxon>
        <taxon>Magnoliopsida</taxon>
        <taxon>eudicotyledons</taxon>
        <taxon>Gunneridae</taxon>
        <taxon>Pentapetalae</taxon>
        <taxon>rosids</taxon>
        <taxon>fabids</taxon>
        <taxon>Fabales</taxon>
        <taxon>Fabaceae</taxon>
        <taxon>Papilionoideae</taxon>
        <taxon>50 kb inversion clade</taxon>
        <taxon>NPAAA clade</taxon>
        <taxon>indigoferoid/millettioid clade</taxon>
        <taxon>Phaseoleae</taxon>
        <taxon>Vigna</taxon>
    </lineage>
</organism>
<evidence type="ECO:0000313" key="2">
    <source>
        <dbReference type="EMBL" id="KAG2389961.1"/>
    </source>
</evidence>
<dbReference type="EMBL" id="JABFOF010000007">
    <property type="protein sequence ID" value="KAG2389961.1"/>
    <property type="molecule type" value="Genomic_DNA"/>
</dbReference>
<dbReference type="AlphaFoldDB" id="A0A8T0JYL5"/>